<reference evidence="10" key="1">
    <citation type="journal article" date="2020" name="Nat. Commun.">
        <title>Genome assembly of wild tea tree DASZ reveals pedigree and selection history of tea varieties.</title>
        <authorList>
            <person name="Zhang W."/>
            <person name="Zhang Y."/>
            <person name="Qiu H."/>
            <person name="Guo Y."/>
            <person name="Wan H."/>
            <person name="Zhang X."/>
            <person name="Scossa F."/>
            <person name="Alseekh S."/>
            <person name="Zhang Q."/>
            <person name="Wang P."/>
            <person name="Xu L."/>
            <person name="Schmidt M.H."/>
            <person name="Jia X."/>
            <person name="Li D."/>
            <person name="Zhu A."/>
            <person name="Guo F."/>
            <person name="Chen W."/>
            <person name="Ni D."/>
            <person name="Usadel B."/>
            <person name="Fernie A.R."/>
            <person name="Wen W."/>
        </authorList>
    </citation>
    <scope>NUCLEOTIDE SEQUENCE [LARGE SCALE GENOMIC DNA]</scope>
    <source>
        <strain evidence="10">cv. G240</strain>
    </source>
</reference>
<dbReference type="PANTHER" id="PTHR12965">
    <property type="entry name" value="VACUOLAR PROTEIN SORTING 54"/>
    <property type="match status" value="1"/>
</dbReference>
<evidence type="ECO:0000259" key="8">
    <source>
        <dbReference type="Pfam" id="PF07928"/>
    </source>
</evidence>
<reference evidence="9 10" key="2">
    <citation type="submission" date="2020-07" db="EMBL/GenBank/DDBJ databases">
        <title>Genome assembly of wild tea tree DASZ reveals pedigree and selection history of tea varieties.</title>
        <authorList>
            <person name="Zhang W."/>
        </authorList>
    </citation>
    <scope>NUCLEOTIDE SEQUENCE [LARGE SCALE GENOMIC DNA]</scope>
    <source>
        <strain evidence="10">cv. G240</strain>
        <tissue evidence="9">Leaf</tissue>
    </source>
</reference>
<comment type="caution">
    <text evidence="9">The sequence shown here is derived from an EMBL/GenBank/DDBJ whole genome shotgun (WGS) entry which is preliminary data.</text>
</comment>
<keyword evidence="5" id="KW-0333">Golgi apparatus</keyword>
<comment type="subcellular location">
    <subcellularLocation>
        <location evidence="1">Golgi apparatus</location>
        <location evidence="1">trans-Golgi network</location>
    </subcellularLocation>
</comment>
<dbReference type="GO" id="GO:0006896">
    <property type="term" value="P:Golgi to vacuole transport"/>
    <property type="evidence" value="ECO:0007669"/>
    <property type="project" value="TreeGrafter"/>
</dbReference>
<feature type="region of interest" description="Disordered" evidence="7">
    <location>
        <begin position="134"/>
        <end position="154"/>
    </location>
</feature>
<dbReference type="GO" id="GO:0019905">
    <property type="term" value="F:syntaxin binding"/>
    <property type="evidence" value="ECO:0007669"/>
    <property type="project" value="TreeGrafter"/>
</dbReference>
<sequence>MKCALKQSRADVLRENTEAVFAACDAAHGRWAKLLGVRALLHPRLRLQEFLGIYNITQEFITATEKIGGRLGYSIRGMLQSQAKAFVDFQHESKMAKIKAVLDQETWVEVDVPDEFQAIVTSLFCSEPLTAGHTDDGQGNVANRQTEPSNSQHLIAQTKSIESSTDNTAQVNSLPVIEPTENNKSDVLTSLGQSNSTNNKQRGKSSSQTLLFRGVGYHMVNCGLILLKMLSEYIDMSNYLPVLSSEVVHRVVEILKFFNTRTCQLVLGAGAMQREIALIAIATPERRRVSDHDAGEEKEKEKGFIVTPSIAMPSIVTAMVSDRDGFGSDLVLRWFQIAIGEREGERGIWFITPEIGCVAGNRLSPEIATLSPLSLSLSLLEMNSDFVVSGLKSITSKHLALASQVVSFTYAIIPGKRGVGGPMYLGWGWGFGGKATIEGLGFGSIVLNAVGLIGTESSYFSGVCSIEIRRILLSKVPDTRKALLLSEIDRVAQMSFEFQNRDCGCFKS</sequence>
<dbReference type="InterPro" id="IPR039745">
    <property type="entry name" value="Vps54"/>
</dbReference>
<dbReference type="GO" id="GO:0042147">
    <property type="term" value="P:retrograde transport, endosome to Golgi"/>
    <property type="evidence" value="ECO:0007669"/>
    <property type="project" value="InterPro"/>
</dbReference>
<dbReference type="GO" id="GO:0005829">
    <property type="term" value="C:cytosol"/>
    <property type="evidence" value="ECO:0007669"/>
    <property type="project" value="GOC"/>
</dbReference>
<keyword evidence="3" id="KW-0813">Transport</keyword>
<name>A0A7J7GUW6_CAMSI</name>
<keyword evidence="4" id="KW-0653">Protein transport</keyword>
<evidence type="ECO:0000256" key="3">
    <source>
        <dbReference type="ARBA" id="ARBA00022448"/>
    </source>
</evidence>
<dbReference type="PANTHER" id="PTHR12965:SF0">
    <property type="entry name" value="VACUOLAR PROTEIN SORTING-ASSOCIATED PROTEIN 54"/>
    <property type="match status" value="1"/>
</dbReference>
<protein>
    <recommendedName>
        <fullName evidence="8">Vacuolar protein sorting-associated protein 54 C-terminal domain-containing protein</fullName>
    </recommendedName>
</protein>
<comment type="similarity">
    <text evidence="2">Belongs to the VPS54 family.</text>
</comment>
<feature type="domain" description="Vacuolar protein sorting-associated protein 54 C-terminal" evidence="8">
    <location>
        <begin position="217"/>
        <end position="281"/>
    </location>
</feature>
<feature type="compositionally biased region" description="Polar residues" evidence="7">
    <location>
        <begin position="140"/>
        <end position="154"/>
    </location>
</feature>
<gene>
    <name evidence="9" type="ORF">HYC85_018659</name>
</gene>
<dbReference type="GO" id="GO:0015031">
    <property type="term" value="P:protein transport"/>
    <property type="evidence" value="ECO:0007669"/>
    <property type="project" value="UniProtKB-KW"/>
</dbReference>
<dbReference type="GO" id="GO:0000938">
    <property type="term" value="C:GARP complex"/>
    <property type="evidence" value="ECO:0007669"/>
    <property type="project" value="InterPro"/>
</dbReference>
<dbReference type="Proteomes" id="UP000593564">
    <property type="component" value="Unassembled WGS sequence"/>
</dbReference>
<evidence type="ECO:0000256" key="1">
    <source>
        <dbReference type="ARBA" id="ARBA00004601"/>
    </source>
</evidence>
<dbReference type="EMBL" id="JACBKZ010000008">
    <property type="protein sequence ID" value="KAF5944582.1"/>
    <property type="molecule type" value="Genomic_DNA"/>
</dbReference>
<evidence type="ECO:0000256" key="2">
    <source>
        <dbReference type="ARBA" id="ARBA00009150"/>
    </source>
</evidence>
<dbReference type="InterPro" id="IPR012501">
    <property type="entry name" value="Vps54_C"/>
</dbReference>
<dbReference type="Pfam" id="PF07928">
    <property type="entry name" value="Vps54"/>
    <property type="match status" value="1"/>
</dbReference>
<evidence type="ECO:0000256" key="7">
    <source>
        <dbReference type="SAM" id="MobiDB-lite"/>
    </source>
</evidence>
<feature type="region of interest" description="Disordered" evidence="7">
    <location>
        <begin position="185"/>
        <end position="205"/>
    </location>
</feature>
<evidence type="ECO:0000313" key="10">
    <source>
        <dbReference type="Proteomes" id="UP000593564"/>
    </source>
</evidence>
<proteinExistence type="inferred from homology"/>
<dbReference type="AlphaFoldDB" id="A0A7J7GUW6"/>
<keyword evidence="6" id="KW-0175">Coiled coil</keyword>
<organism evidence="9 10">
    <name type="scientific">Camellia sinensis</name>
    <name type="common">Tea plant</name>
    <name type="synonym">Thea sinensis</name>
    <dbReference type="NCBI Taxonomy" id="4442"/>
    <lineage>
        <taxon>Eukaryota</taxon>
        <taxon>Viridiplantae</taxon>
        <taxon>Streptophyta</taxon>
        <taxon>Embryophyta</taxon>
        <taxon>Tracheophyta</taxon>
        <taxon>Spermatophyta</taxon>
        <taxon>Magnoliopsida</taxon>
        <taxon>eudicotyledons</taxon>
        <taxon>Gunneridae</taxon>
        <taxon>Pentapetalae</taxon>
        <taxon>asterids</taxon>
        <taxon>Ericales</taxon>
        <taxon>Theaceae</taxon>
        <taxon>Camellia</taxon>
    </lineage>
</organism>
<accession>A0A7J7GUW6</accession>
<evidence type="ECO:0000256" key="5">
    <source>
        <dbReference type="ARBA" id="ARBA00023034"/>
    </source>
</evidence>
<keyword evidence="10" id="KW-1185">Reference proteome</keyword>
<evidence type="ECO:0000256" key="4">
    <source>
        <dbReference type="ARBA" id="ARBA00022927"/>
    </source>
</evidence>
<evidence type="ECO:0000313" key="9">
    <source>
        <dbReference type="EMBL" id="KAF5944582.1"/>
    </source>
</evidence>
<evidence type="ECO:0000256" key="6">
    <source>
        <dbReference type="ARBA" id="ARBA00023054"/>
    </source>
</evidence>